<keyword evidence="11" id="KW-1185">Reference proteome</keyword>
<dbReference type="GO" id="GO:0006508">
    <property type="term" value="P:proteolysis"/>
    <property type="evidence" value="ECO:0007669"/>
    <property type="project" value="UniProtKB-KW"/>
</dbReference>
<evidence type="ECO:0000256" key="7">
    <source>
        <dbReference type="ARBA" id="ARBA00022918"/>
    </source>
</evidence>
<reference evidence="11" key="1">
    <citation type="journal article" date="2015" name="Nat. Plants">
        <title>Genome expansion of Arabis alpina linked with retrotransposition and reduced symmetric DNA methylation.</title>
        <authorList>
            <person name="Willing E.M."/>
            <person name="Rawat V."/>
            <person name="Mandakova T."/>
            <person name="Maumus F."/>
            <person name="James G.V."/>
            <person name="Nordstroem K.J."/>
            <person name="Becker C."/>
            <person name="Warthmann N."/>
            <person name="Chica C."/>
            <person name="Szarzynska B."/>
            <person name="Zytnicki M."/>
            <person name="Albani M.C."/>
            <person name="Kiefer C."/>
            <person name="Bergonzi S."/>
            <person name="Castaings L."/>
            <person name="Mateos J.L."/>
            <person name="Berns M.C."/>
            <person name="Bujdoso N."/>
            <person name="Piofczyk T."/>
            <person name="de Lorenzo L."/>
            <person name="Barrero-Sicilia C."/>
            <person name="Mateos I."/>
            <person name="Piednoel M."/>
            <person name="Hagmann J."/>
            <person name="Chen-Min-Tao R."/>
            <person name="Iglesias-Fernandez R."/>
            <person name="Schuster S.C."/>
            <person name="Alonso-Blanco C."/>
            <person name="Roudier F."/>
            <person name="Carbonero P."/>
            <person name="Paz-Ares J."/>
            <person name="Davis S.J."/>
            <person name="Pecinka A."/>
            <person name="Quesneville H."/>
            <person name="Colot V."/>
            <person name="Lysak M.A."/>
            <person name="Weigel D."/>
            <person name="Coupland G."/>
            <person name="Schneeberger K."/>
        </authorList>
    </citation>
    <scope>NUCLEOTIDE SEQUENCE [LARGE SCALE GENOMIC DNA]</scope>
    <source>
        <strain evidence="11">cv. Pajares</strain>
    </source>
</reference>
<dbReference type="SUPFAM" id="SSF56672">
    <property type="entry name" value="DNA/RNA polymerases"/>
    <property type="match status" value="1"/>
</dbReference>
<keyword evidence="4" id="KW-0540">Nuclease</keyword>
<dbReference type="InterPro" id="IPR053134">
    <property type="entry name" value="RNA-dir_DNA_polymerase"/>
</dbReference>
<dbReference type="EMBL" id="CM002874">
    <property type="protein sequence ID" value="KFK33220.1"/>
    <property type="molecule type" value="Genomic_DNA"/>
</dbReference>
<organism evidence="10 11">
    <name type="scientific">Arabis alpina</name>
    <name type="common">Alpine rock-cress</name>
    <dbReference type="NCBI Taxonomy" id="50452"/>
    <lineage>
        <taxon>Eukaryota</taxon>
        <taxon>Viridiplantae</taxon>
        <taxon>Streptophyta</taxon>
        <taxon>Embryophyta</taxon>
        <taxon>Tracheophyta</taxon>
        <taxon>Spermatophyta</taxon>
        <taxon>Magnoliopsida</taxon>
        <taxon>eudicotyledons</taxon>
        <taxon>Gunneridae</taxon>
        <taxon>Pentapetalae</taxon>
        <taxon>rosids</taxon>
        <taxon>malvids</taxon>
        <taxon>Brassicales</taxon>
        <taxon>Brassicaceae</taxon>
        <taxon>Arabideae</taxon>
        <taxon>Arabis</taxon>
    </lineage>
</organism>
<dbReference type="PANTHER" id="PTHR24559">
    <property type="entry name" value="TRANSPOSON TY3-I GAG-POL POLYPROTEIN"/>
    <property type="match status" value="1"/>
</dbReference>
<evidence type="ECO:0000313" key="10">
    <source>
        <dbReference type="EMBL" id="KFK33220.1"/>
    </source>
</evidence>
<dbReference type="FunFam" id="3.10.10.10:FF:000007">
    <property type="entry name" value="Retrovirus-related Pol polyprotein from transposon 17.6-like Protein"/>
    <property type="match status" value="1"/>
</dbReference>
<sequence>MHVSVKGGKEQALVGVRTLEEFQDVFTEPQGFPPSRGREHTISLEPGSKPVSVRPFRYPHVQKEEIEKQVASMLGAGIIKDSRSPFSSAVVLVKKKDGSWHFCVDYRVLNKVTIGDNYPIPMIDQLLDELHGAAVFSKLDLRSGYHQILVKTEDVPKTAFRTHDGHYEFLVMPFSVTNPRQHFRPS</sequence>
<dbReference type="Gene3D" id="3.10.10.10">
    <property type="entry name" value="HIV Type 1 Reverse Transcriptase, subunit A, domain 1"/>
    <property type="match status" value="1"/>
</dbReference>
<dbReference type="CDD" id="cd01647">
    <property type="entry name" value="RT_LTR"/>
    <property type="match status" value="1"/>
</dbReference>
<keyword evidence="7" id="KW-0695">RNA-directed DNA polymerase</keyword>
<evidence type="ECO:0000256" key="5">
    <source>
        <dbReference type="ARBA" id="ARBA00022759"/>
    </source>
</evidence>
<dbReference type="InterPro" id="IPR043128">
    <property type="entry name" value="Rev_trsase/Diguanyl_cyclase"/>
</dbReference>
<dbReference type="Proteomes" id="UP000029120">
    <property type="component" value="Chromosome 6"/>
</dbReference>
<accession>A0A087GTL8</accession>
<keyword evidence="5" id="KW-0255">Endonuclease</keyword>
<feature type="domain" description="Reverse transcriptase" evidence="9">
    <location>
        <begin position="93"/>
        <end position="174"/>
    </location>
</feature>
<dbReference type="PANTHER" id="PTHR24559:SF450">
    <property type="entry name" value="RNA-DIRECTED DNA POLYMERASE HOMOLOG"/>
    <property type="match status" value="1"/>
</dbReference>
<evidence type="ECO:0000313" key="11">
    <source>
        <dbReference type="Proteomes" id="UP000029120"/>
    </source>
</evidence>
<dbReference type="InterPro" id="IPR043502">
    <property type="entry name" value="DNA/RNA_pol_sf"/>
</dbReference>
<dbReference type="AlphaFoldDB" id="A0A087GTL8"/>
<evidence type="ECO:0000256" key="4">
    <source>
        <dbReference type="ARBA" id="ARBA00022722"/>
    </source>
</evidence>
<dbReference type="OrthoDB" id="1086457at2759"/>
<gene>
    <name evidence="10" type="ordered locus">AALP_Aa6g346300</name>
</gene>
<keyword evidence="1" id="KW-0645">Protease</keyword>
<evidence type="ECO:0000256" key="2">
    <source>
        <dbReference type="ARBA" id="ARBA00022679"/>
    </source>
</evidence>
<evidence type="ECO:0000256" key="8">
    <source>
        <dbReference type="SAM" id="MobiDB-lite"/>
    </source>
</evidence>
<keyword evidence="6" id="KW-0378">Hydrolase</keyword>
<feature type="region of interest" description="Disordered" evidence="8">
    <location>
        <begin position="27"/>
        <end position="47"/>
    </location>
</feature>
<protein>
    <recommendedName>
        <fullName evidence="9">Reverse transcriptase domain-containing protein</fullName>
    </recommendedName>
</protein>
<dbReference type="eggNOG" id="KOG0017">
    <property type="taxonomic scope" value="Eukaryota"/>
</dbReference>
<proteinExistence type="predicted"/>
<dbReference type="Pfam" id="PF00078">
    <property type="entry name" value="RVT_1"/>
    <property type="match status" value="1"/>
</dbReference>
<name>A0A087GTL8_ARAAL</name>
<dbReference type="Gramene" id="KFK33220">
    <property type="protein sequence ID" value="KFK33220"/>
    <property type="gene ID" value="AALP_AA6G346300"/>
</dbReference>
<dbReference type="GO" id="GO:0003964">
    <property type="term" value="F:RNA-directed DNA polymerase activity"/>
    <property type="evidence" value="ECO:0007669"/>
    <property type="project" value="UniProtKB-KW"/>
</dbReference>
<dbReference type="GO" id="GO:0008233">
    <property type="term" value="F:peptidase activity"/>
    <property type="evidence" value="ECO:0007669"/>
    <property type="project" value="UniProtKB-KW"/>
</dbReference>
<evidence type="ECO:0000259" key="9">
    <source>
        <dbReference type="Pfam" id="PF00078"/>
    </source>
</evidence>
<evidence type="ECO:0000256" key="1">
    <source>
        <dbReference type="ARBA" id="ARBA00022670"/>
    </source>
</evidence>
<dbReference type="InterPro" id="IPR000477">
    <property type="entry name" value="RT_dom"/>
</dbReference>
<keyword evidence="2" id="KW-0808">Transferase</keyword>
<keyword evidence="3" id="KW-0548">Nucleotidyltransferase</keyword>
<dbReference type="Gene3D" id="3.30.70.270">
    <property type="match status" value="1"/>
</dbReference>
<evidence type="ECO:0000256" key="6">
    <source>
        <dbReference type="ARBA" id="ARBA00022801"/>
    </source>
</evidence>
<dbReference type="GO" id="GO:0004519">
    <property type="term" value="F:endonuclease activity"/>
    <property type="evidence" value="ECO:0007669"/>
    <property type="project" value="UniProtKB-KW"/>
</dbReference>
<dbReference type="OMA" id="WDEGAHI"/>
<evidence type="ECO:0000256" key="3">
    <source>
        <dbReference type="ARBA" id="ARBA00022695"/>
    </source>
</evidence>